<dbReference type="PANTHER" id="PTHR43489">
    <property type="entry name" value="ISOMERASE"/>
    <property type="match status" value="1"/>
</dbReference>
<feature type="domain" description="Xylose isomerase-like TIM barrel" evidence="2">
    <location>
        <begin position="23"/>
        <end position="238"/>
    </location>
</feature>
<dbReference type="SUPFAM" id="SSF51658">
    <property type="entry name" value="Xylose isomerase-like"/>
    <property type="match status" value="1"/>
</dbReference>
<dbReference type="EMBL" id="FOIS01000003">
    <property type="protein sequence ID" value="SEW14571.1"/>
    <property type="molecule type" value="Genomic_DNA"/>
</dbReference>
<keyword evidence="4" id="KW-1185">Reference proteome</keyword>
<keyword evidence="1 3" id="KW-0413">Isomerase</keyword>
<dbReference type="InterPro" id="IPR050417">
    <property type="entry name" value="Sugar_Epim/Isomerase"/>
</dbReference>
<dbReference type="AlphaFoldDB" id="A0A1I0PK04"/>
<keyword evidence="3" id="KW-0670">Pyruvate</keyword>
<dbReference type="Gene3D" id="3.20.20.150">
    <property type="entry name" value="Divalent-metal-dependent TIM barrel enzymes"/>
    <property type="match status" value="1"/>
</dbReference>
<protein>
    <submittedName>
        <fullName evidence="3">Hydroxypyruvate isomerase</fullName>
    </submittedName>
</protein>
<dbReference type="eggNOG" id="arCOG01900">
    <property type="taxonomic scope" value="Archaea"/>
</dbReference>
<dbReference type="InterPro" id="IPR013022">
    <property type="entry name" value="Xyl_isomerase-like_TIM-brl"/>
</dbReference>
<reference evidence="4" key="1">
    <citation type="submission" date="2016-10" db="EMBL/GenBank/DDBJ databases">
        <authorList>
            <person name="Varghese N."/>
        </authorList>
    </citation>
    <scope>NUCLEOTIDE SEQUENCE [LARGE SCALE GENOMIC DNA]</scope>
    <source>
        <strain evidence="4">CGMCC 1.12284</strain>
    </source>
</reference>
<dbReference type="Pfam" id="PF01261">
    <property type="entry name" value="AP_endonuc_2"/>
    <property type="match status" value="1"/>
</dbReference>
<proteinExistence type="predicted"/>
<dbReference type="PANTHER" id="PTHR43489:SF3">
    <property type="entry name" value="XYLOSE ISOMERASE DOMAIN PROTEIN TIM BARREL"/>
    <property type="match status" value="1"/>
</dbReference>
<evidence type="ECO:0000313" key="4">
    <source>
        <dbReference type="Proteomes" id="UP000183275"/>
    </source>
</evidence>
<evidence type="ECO:0000256" key="1">
    <source>
        <dbReference type="ARBA" id="ARBA00023235"/>
    </source>
</evidence>
<dbReference type="InterPro" id="IPR026040">
    <property type="entry name" value="HyI-like"/>
</dbReference>
<sequence length="254" mass="26970">MATLPLSVCLEMVYDDEPFRERVARAADAGADAVEFWDWRDKNLDAIAAAADAHDLAIAGCTAGGTLTEPAQSAAAVETIRESIETAADYGIETLIATSGPDQANRDRESQRRTIIDILSRVAPAAERAGVTIVLEPLNTAVDHPDSFLSSSREGFEIVDAVDSPAVALLYDVYHQQITEGNIVCTLTENVDRIGHVHVADVPGRHEPGTGELDYATVLEALAAAGYDGYVGCEFVPTGDPDAAMAAVDARFPE</sequence>
<accession>A0A1I0PK04</accession>
<evidence type="ECO:0000313" key="3">
    <source>
        <dbReference type="EMBL" id="SEW14571.1"/>
    </source>
</evidence>
<dbReference type="InterPro" id="IPR036237">
    <property type="entry name" value="Xyl_isomerase-like_sf"/>
</dbReference>
<evidence type="ECO:0000259" key="2">
    <source>
        <dbReference type="Pfam" id="PF01261"/>
    </source>
</evidence>
<dbReference type="Proteomes" id="UP000183275">
    <property type="component" value="Unassembled WGS sequence"/>
</dbReference>
<gene>
    <name evidence="3" type="ORF">SAMN05216285_2639</name>
</gene>
<dbReference type="STRING" id="1202768.SAMN05216285_2639"/>
<organism evidence="3 4">
    <name type="scientific">Natrinema salifodinae</name>
    <dbReference type="NCBI Taxonomy" id="1202768"/>
    <lineage>
        <taxon>Archaea</taxon>
        <taxon>Methanobacteriati</taxon>
        <taxon>Methanobacteriota</taxon>
        <taxon>Stenosarchaea group</taxon>
        <taxon>Halobacteria</taxon>
        <taxon>Halobacteriales</taxon>
        <taxon>Natrialbaceae</taxon>
        <taxon>Natrinema</taxon>
    </lineage>
</organism>
<dbReference type="GO" id="GO:0016853">
    <property type="term" value="F:isomerase activity"/>
    <property type="evidence" value="ECO:0007669"/>
    <property type="project" value="UniProtKB-KW"/>
</dbReference>
<name>A0A1I0PK04_9EURY</name>
<dbReference type="PIRSF" id="PIRSF006241">
    <property type="entry name" value="HyI"/>
    <property type="match status" value="1"/>
</dbReference>